<dbReference type="EMBL" id="MVGT01001828">
    <property type="protein sequence ID" value="OVA10794.1"/>
    <property type="molecule type" value="Genomic_DNA"/>
</dbReference>
<dbReference type="InterPro" id="IPR006041">
    <property type="entry name" value="Pollen_Ole_e1_allergen"/>
</dbReference>
<dbReference type="InParanoid" id="A0A200QK27"/>
<accession>A0A200QK27</accession>
<evidence type="ECO:0000256" key="2">
    <source>
        <dbReference type="ARBA" id="ARBA00023157"/>
    </source>
</evidence>
<dbReference type="AlphaFoldDB" id="A0A200QK27"/>
<protein>
    <submittedName>
        <fullName evidence="4">Pollen Ole e 1 allergen/extensin</fullName>
    </submittedName>
</protein>
<dbReference type="Proteomes" id="UP000195402">
    <property type="component" value="Unassembled WGS sequence"/>
</dbReference>
<dbReference type="Pfam" id="PF01190">
    <property type="entry name" value="Pollen_Ole_e_1"/>
    <property type="match status" value="1"/>
</dbReference>
<dbReference type="PANTHER" id="PTHR31614:SF2">
    <property type="entry name" value="F28N24.16 PROTEIN"/>
    <property type="match status" value="1"/>
</dbReference>
<comment type="similarity">
    <text evidence="1">Belongs to the Ole e I family.</text>
</comment>
<reference evidence="4 5" key="1">
    <citation type="journal article" date="2017" name="Mol. Plant">
        <title>The Genome of Medicinal Plant Macleaya cordata Provides New Insights into Benzylisoquinoline Alkaloids Metabolism.</title>
        <authorList>
            <person name="Liu X."/>
            <person name="Liu Y."/>
            <person name="Huang P."/>
            <person name="Ma Y."/>
            <person name="Qing Z."/>
            <person name="Tang Q."/>
            <person name="Cao H."/>
            <person name="Cheng P."/>
            <person name="Zheng Y."/>
            <person name="Yuan Z."/>
            <person name="Zhou Y."/>
            <person name="Liu J."/>
            <person name="Tang Z."/>
            <person name="Zhuo Y."/>
            <person name="Zhang Y."/>
            <person name="Yu L."/>
            <person name="Huang J."/>
            <person name="Yang P."/>
            <person name="Peng Q."/>
            <person name="Zhang J."/>
            <person name="Jiang W."/>
            <person name="Zhang Z."/>
            <person name="Lin K."/>
            <person name="Ro D.K."/>
            <person name="Chen X."/>
            <person name="Xiong X."/>
            <person name="Shang Y."/>
            <person name="Huang S."/>
            <person name="Zeng J."/>
        </authorList>
    </citation>
    <scope>NUCLEOTIDE SEQUENCE [LARGE SCALE GENOMIC DNA]</scope>
    <source>
        <strain evidence="5">cv. BLH2017</strain>
        <tissue evidence="4">Root</tissue>
    </source>
</reference>
<name>A0A200QK27_MACCD</name>
<keyword evidence="2" id="KW-1015">Disulfide bond</keyword>
<organism evidence="4 5">
    <name type="scientific">Macleaya cordata</name>
    <name type="common">Five-seeded plume-poppy</name>
    <name type="synonym">Bocconia cordata</name>
    <dbReference type="NCBI Taxonomy" id="56857"/>
    <lineage>
        <taxon>Eukaryota</taxon>
        <taxon>Viridiplantae</taxon>
        <taxon>Streptophyta</taxon>
        <taxon>Embryophyta</taxon>
        <taxon>Tracheophyta</taxon>
        <taxon>Spermatophyta</taxon>
        <taxon>Magnoliopsida</taxon>
        <taxon>Ranunculales</taxon>
        <taxon>Papaveraceae</taxon>
        <taxon>Papaveroideae</taxon>
        <taxon>Macleaya</taxon>
    </lineage>
</organism>
<dbReference type="FunCoup" id="A0A200QK27">
    <property type="interactions" value="117"/>
</dbReference>
<sequence length="165" mass="17837">MAKFSQAVVFLAAALCFLSVAYANDFHVEGKIYCDTCRAGFETEVTEPIKGAKVLLECRDREGGHLTFTADGETDEKGIYSIAVDGDHEEEVCEVEAKESPRTDCNTPVPGRSRGRVLITANNGIPSPVRFVNSLGFLKKEPLASCPKVIAALGLTPEDIMVSRV</sequence>
<proteinExistence type="inferred from homology"/>
<feature type="signal peptide" evidence="3">
    <location>
        <begin position="1"/>
        <end position="23"/>
    </location>
</feature>
<dbReference type="OrthoDB" id="1888725at2759"/>
<keyword evidence="5" id="KW-1185">Reference proteome</keyword>
<keyword evidence="3" id="KW-0732">Signal</keyword>
<evidence type="ECO:0000256" key="3">
    <source>
        <dbReference type="SAM" id="SignalP"/>
    </source>
</evidence>
<comment type="caution">
    <text evidence="4">The sequence shown here is derived from an EMBL/GenBank/DDBJ whole genome shotgun (WGS) entry which is preliminary data.</text>
</comment>
<dbReference type="OMA" id="RANCNEH"/>
<evidence type="ECO:0000256" key="1">
    <source>
        <dbReference type="ARBA" id="ARBA00010049"/>
    </source>
</evidence>
<feature type="chain" id="PRO_5012057990" evidence="3">
    <location>
        <begin position="24"/>
        <end position="165"/>
    </location>
</feature>
<dbReference type="PANTHER" id="PTHR31614">
    <property type="entry name" value="PROTEIN DOWNSTREAM OF FLC-RELATED"/>
    <property type="match status" value="1"/>
</dbReference>
<gene>
    <name evidence="4" type="ORF">BVC80_6715g1</name>
</gene>
<evidence type="ECO:0000313" key="5">
    <source>
        <dbReference type="Proteomes" id="UP000195402"/>
    </source>
</evidence>
<evidence type="ECO:0000313" key="4">
    <source>
        <dbReference type="EMBL" id="OVA10794.1"/>
    </source>
</evidence>